<evidence type="ECO:0000313" key="2">
    <source>
        <dbReference type="Proteomes" id="UP000828390"/>
    </source>
</evidence>
<comment type="caution">
    <text evidence="1">The sequence shown here is derived from an EMBL/GenBank/DDBJ whole genome shotgun (WGS) entry which is preliminary data.</text>
</comment>
<keyword evidence="2" id="KW-1185">Reference proteome</keyword>
<name>A0A9D4JP50_DREPO</name>
<dbReference type="AlphaFoldDB" id="A0A9D4JP50"/>
<proteinExistence type="predicted"/>
<gene>
    <name evidence="1" type="ORF">DPMN_121068</name>
</gene>
<evidence type="ECO:0000313" key="1">
    <source>
        <dbReference type="EMBL" id="KAH3819335.1"/>
    </source>
</evidence>
<dbReference type="Proteomes" id="UP000828390">
    <property type="component" value="Unassembled WGS sequence"/>
</dbReference>
<protein>
    <submittedName>
        <fullName evidence="1">Uncharacterized protein</fullName>
    </submittedName>
</protein>
<reference evidence="1" key="2">
    <citation type="submission" date="2020-11" db="EMBL/GenBank/DDBJ databases">
        <authorList>
            <person name="McCartney M.A."/>
            <person name="Auch B."/>
            <person name="Kono T."/>
            <person name="Mallez S."/>
            <person name="Becker A."/>
            <person name="Gohl D.M."/>
            <person name="Silverstein K.A.T."/>
            <person name="Koren S."/>
            <person name="Bechman K.B."/>
            <person name="Herman A."/>
            <person name="Abrahante J.E."/>
            <person name="Garbe J."/>
        </authorList>
    </citation>
    <scope>NUCLEOTIDE SEQUENCE</scope>
    <source>
        <strain evidence="1">Duluth1</strain>
        <tissue evidence="1">Whole animal</tissue>
    </source>
</reference>
<organism evidence="1 2">
    <name type="scientific">Dreissena polymorpha</name>
    <name type="common">Zebra mussel</name>
    <name type="synonym">Mytilus polymorpha</name>
    <dbReference type="NCBI Taxonomy" id="45954"/>
    <lineage>
        <taxon>Eukaryota</taxon>
        <taxon>Metazoa</taxon>
        <taxon>Spiralia</taxon>
        <taxon>Lophotrochozoa</taxon>
        <taxon>Mollusca</taxon>
        <taxon>Bivalvia</taxon>
        <taxon>Autobranchia</taxon>
        <taxon>Heteroconchia</taxon>
        <taxon>Euheterodonta</taxon>
        <taxon>Imparidentia</taxon>
        <taxon>Neoheterodontei</taxon>
        <taxon>Myida</taxon>
        <taxon>Dreissenoidea</taxon>
        <taxon>Dreissenidae</taxon>
        <taxon>Dreissena</taxon>
    </lineage>
</organism>
<accession>A0A9D4JP50</accession>
<reference evidence="1" key="1">
    <citation type="journal article" date="2019" name="bioRxiv">
        <title>The Genome of the Zebra Mussel, Dreissena polymorpha: A Resource for Invasive Species Research.</title>
        <authorList>
            <person name="McCartney M.A."/>
            <person name="Auch B."/>
            <person name="Kono T."/>
            <person name="Mallez S."/>
            <person name="Zhang Y."/>
            <person name="Obille A."/>
            <person name="Becker A."/>
            <person name="Abrahante J.E."/>
            <person name="Garbe J."/>
            <person name="Badalamenti J.P."/>
            <person name="Herman A."/>
            <person name="Mangelson H."/>
            <person name="Liachko I."/>
            <person name="Sullivan S."/>
            <person name="Sone E.D."/>
            <person name="Koren S."/>
            <person name="Silverstein K.A.T."/>
            <person name="Beckman K.B."/>
            <person name="Gohl D.M."/>
        </authorList>
    </citation>
    <scope>NUCLEOTIDE SEQUENCE</scope>
    <source>
        <strain evidence="1">Duluth1</strain>
        <tissue evidence="1">Whole animal</tissue>
    </source>
</reference>
<sequence>MKVVKPLGTNPSRAPTGKFLSIVGPILQLGLDDPANAPRAHYVGLIPGKNKSGRNEPNH</sequence>
<dbReference type="EMBL" id="JAIWYP010000005">
    <property type="protein sequence ID" value="KAH3819335.1"/>
    <property type="molecule type" value="Genomic_DNA"/>
</dbReference>